<evidence type="ECO:0000313" key="3">
    <source>
        <dbReference type="Proteomes" id="UP000248706"/>
    </source>
</evidence>
<proteinExistence type="predicted"/>
<keyword evidence="3" id="KW-1185">Reference proteome</keyword>
<dbReference type="Proteomes" id="UP000248706">
    <property type="component" value="Unassembled WGS sequence"/>
</dbReference>
<protein>
    <recommendedName>
        <fullName evidence="4">4-oxalocrotonate tautomerase domain-containing protein</fullName>
    </recommendedName>
</protein>
<sequence>MPMLEVLYAGQKALSAEQRRAFADAAETIFQQVLGTPRGRLRLFFFDLSAEGLKEGASRDGPVPRSERALGLSDG</sequence>
<evidence type="ECO:0008006" key="4">
    <source>
        <dbReference type="Google" id="ProtNLM"/>
    </source>
</evidence>
<feature type="region of interest" description="Disordered" evidence="1">
    <location>
        <begin position="54"/>
        <end position="75"/>
    </location>
</feature>
<dbReference type="AlphaFoldDB" id="A0A328V9D4"/>
<dbReference type="InterPro" id="IPR049116">
    <property type="entry name" value="Tautomerase-like"/>
</dbReference>
<gene>
    <name evidence="2" type="ORF">A4R35_01345</name>
</gene>
<dbReference type="Gene3D" id="3.30.429.10">
    <property type="entry name" value="Macrophage Migration Inhibitory Factor"/>
    <property type="match status" value="1"/>
</dbReference>
<comment type="caution">
    <text evidence="2">The sequence shown here is derived from an EMBL/GenBank/DDBJ whole genome shotgun (WGS) entry which is preliminary data.</text>
</comment>
<dbReference type="InterPro" id="IPR014347">
    <property type="entry name" value="Tautomerase/MIF_sf"/>
</dbReference>
<dbReference type="EMBL" id="MCIF01000002">
    <property type="protein sequence ID" value="RAQ94158.1"/>
    <property type="molecule type" value="Genomic_DNA"/>
</dbReference>
<evidence type="ECO:0000313" key="2">
    <source>
        <dbReference type="EMBL" id="RAQ94158.1"/>
    </source>
</evidence>
<accession>A0A328V9D4</accession>
<dbReference type="Pfam" id="PF21420">
    <property type="entry name" value="Tautomerase-like"/>
    <property type="match status" value="1"/>
</dbReference>
<name>A0A328V9D4_9CHLR</name>
<evidence type="ECO:0000256" key="1">
    <source>
        <dbReference type="SAM" id="MobiDB-lite"/>
    </source>
</evidence>
<reference evidence="2 3" key="1">
    <citation type="submission" date="2016-08" db="EMBL/GenBank/DDBJ databases">
        <title>Analysis of Carbohydrate Active Enzymes in Thermogemmatispora T81 Reveals Carbohydrate Degradation Ability.</title>
        <authorList>
            <person name="Tomazini A."/>
            <person name="Lal S."/>
            <person name="Stott M."/>
            <person name="Henrissat B."/>
            <person name="Polikarpov I."/>
            <person name="Sparling R."/>
            <person name="Levin D.B."/>
        </authorList>
    </citation>
    <scope>NUCLEOTIDE SEQUENCE [LARGE SCALE GENOMIC DNA]</scope>
    <source>
        <strain evidence="2 3">T81</strain>
    </source>
</reference>
<organism evidence="2 3">
    <name type="scientific">Thermogemmatispora tikiterensis</name>
    <dbReference type="NCBI Taxonomy" id="1825093"/>
    <lineage>
        <taxon>Bacteria</taxon>
        <taxon>Bacillati</taxon>
        <taxon>Chloroflexota</taxon>
        <taxon>Ktedonobacteria</taxon>
        <taxon>Thermogemmatisporales</taxon>
        <taxon>Thermogemmatisporaceae</taxon>
        <taxon>Thermogemmatispora</taxon>
    </lineage>
</organism>
<dbReference type="OrthoDB" id="165635at2"/>